<evidence type="ECO:0000313" key="2">
    <source>
        <dbReference type="EMBL" id="QYA10866.1"/>
    </source>
</evidence>
<dbReference type="InterPro" id="IPR001387">
    <property type="entry name" value="Cro/C1-type_HTH"/>
</dbReference>
<proteinExistence type="predicted"/>
<name>A0ABX8TFV0_9HYPH</name>
<geneLocation type="plasmid" evidence="2 3">
    <name>unnamed2</name>
</geneLocation>
<dbReference type="Pfam" id="PF13560">
    <property type="entry name" value="HTH_31"/>
    <property type="match status" value="1"/>
</dbReference>
<reference evidence="2 3" key="1">
    <citation type="submission" date="2021-03" db="EMBL/GenBank/DDBJ databases">
        <title>Rapid diversification of plasmids in a genus of pathogenic and nitrogen fixing bacteria.</title>
        <authorList>
            <person name="Weisberg A.J."/>
            <person name="Miller M."/>
            <person name="Ream W."/>
            <person name="Grunwald N.J."/>
            <person name="Chang J.H."/>
        </authorList>
    </citation>
    <scope>NUCLEOTIDE SEQUENCE [LARGE SCALE GENOMIC DNA]</scope>
    <source>
        <strain evidence="2 3">AF3.44</strain>
        <plasmid evidence="2 3">unnamed2</plasmid>
    </source>
</reference>
<dbReference type="InterPro" id="IPR010982">
    <property type="entry name" value="Lambda_DNA-bd_dom_sf"/>
</dbReference>
<keyword evidence="2" id="KW-0614">Plasmid</keyword>
<evidence type="ECO:0000259" key="1">
    <source>
        <dbReference type="PROSITE" id="PS50943"/>
    </source>
</evidence>
<dbReference type="SUPFAM" id="SSF47413">
    <property type="entry name" value="lambda repressor-like DNA-binding domains"/>
    <property type="match status" value="1"/>
</dbReference>
<sequence>MDEKLGQLLRLARDEEALSRVELAALVGLNPVVYGRYEKADSRMTVVRMIHMCELLGVAPEYFTAGTAPHLYGRTPDEADDYVRLMDMISKLPADAVSDLREFVSRIRPEHSASVTD</sequence>
<dbReference type="Proteomes" id="UP000826513">
    <property type="component" value="Plasmid unnamed2"/>
</dbReference>
<accession>A0ABX8TFV0</accession>
<gene>
    <name evidence="2" type="ORF">J5285_25980</name>
</gene>
<dbReference type="Gene3D" id="1.10.260.40">
    <property type="entry name" value="lambda repressor-like DNA-binding domains"/>
    <property type="match status" value="1"/>
</dbReference>
<dbReference type="EMBL" id="CP072171">
    <property type="protein sequence ID" value="QYA10866.1"/>
    <property type="molecule type" value="Genomic_DNA"/>
</dbReference>
<dbReference type="SMART" id="SM00530">
    <property type="entry name" value="HTH_XRE"/>
    <property type="match status" value="1"/>
</dbReference>
<protein>
    <submittedName>
        <fullName evidence="2">Helix-turn-helix transcriptional regulator</fullName>
    </submittedName>
</protein>
<dbReference type="CDD" id="cd00093">
    <property type="entry name" value="HTH_XRE"/>
    <property type="match status" value="1"/>
</dbReference>
<dbReference type="PROSITE" id="PS50943">
    <property type="entry name" value="HTH_CROC1"/>
    <property type="match status" value="1"/>
</dbReference>
<evidence type="ECO:0000313" key="3">
    <source>
        <dbReference type="Proteomes" id="UP000826513"/>
    </source>
</evidence>
<keyword evidence="3" id="KW-1185">Reference proteome</keyword>
<feature type="domain" description="HTH cro/C1-type" evidence="1">
    <location>
        <begin position="9"/>
        <end position="63"/>
    </location>
</feature>
<organism evidence="2 3">
    <name type="scientific">Agrobacterium larrymoorei</name>
    <dbReference type="NCBI Taxonomy" id="160699"/>
    <lineage>
        <taxon>Bacteria</taxon>
        <taxon>Pseudomonadati</taxon>
        <taxon>Pseudomonadota</taxon>
        <taxon>Alphaproteobacteria</taxon>
        <taxon>Hyphomicrobiales</taxon>
        <taxon>Rhizobiaceae</taxon>
        <taxon>Rhizobium/Agrobacterium group</taxon>
        <taxon>Agrobacterium</taxon>
    </lineage>
</organism>